<dbReference type="AlphaFoldDB" id="W3X0U0"/>
<dbReference type="GeneID" id="19273622"/>
<sequence>MARLTKDVESVTVEEARHTDIDAIAEIGIESLPLQFDDKVPRWFTDFAIEKSFGKDAVARALDKQLRTTLVARSGNEEVIGFAQIIRDCQCPHRPYDQASRITLNKLYVKEGFRGCGVGGKLMEAVENLVMEEGHRAVWLLVYEGNETARSLYTKRGWKTTVPIDFELRGQRFRDWVLEKKFDCDGVPGTKWSVEPEWILDVYAPW</sequence>
<feature type="domain" description="N-acetyltransferase" evidence="3">
    <location>
        <begin position="11"/>
        <end position="183"/>
    </location>
</feature>
<dbReference type="Pfam" id="PF00583">
    <property type="entry name" value="Acetyltransf_1"/>
    <property type="match status" value="1"/>
</dbReference>
<keyword evidence="5" id="KW-1185">Reference proteome</keyword>
<reference evidence="5" key="1">
    <citation type="journal article" date="2015" name="BMC Genomics">
        <title>Genomic and transcriptomic analysis of the endophytic fungus Pestalotiopsis fici reveals its lifestyle and high potential for synthesis of natural products.</title>
        <authorList>
            <person name="Wang X."/>
            <person name="Zhang X."/>
            <person name="Liu L."/>
            <person name="Xiang M."/>
            <person name="Wang W."/>
            <person name="Sun X."/>
            <person name="Che Y."/>
            <person name="Guo L."/>
            <person name="Liu G."/>
            <person name="Guo L."/>
            <person name="Wang C."/>
            <person name="Yin W.B."/>
            <person name="Stadler M."/>
            <person name="Zhang X."/>
            <person name="Liu X."/>
        </authorList>
    </citation>
    <scope>NUCLEOTIDE SEQUENCE [LARGE SCALE GENOMIC DNA]</scope>
    <source>
        <strain evidence="5">W106-1 / CGMCC3.15140</strain>
    </source>
</reference>
<name>W3X0U0_PESFW</name>
<dbReference type="Proteomes" id="UP000030651">
    <property type="component" value="Unassembled WGS sequence"/>
</dbReference>
<evidence type="ECO:0000259" key="3">
    <source>
        <dbReference type="PROSITE" id="PS51186"/>
    </source>
</evidence>
<dbReference type="PANTHER" id="PTHR42919">
    <property type="entry name" value="N-ALPHA-ACETYLTRANSFERASE"/>
    <property type="match status" value="1"/>
</dbReference>
<dbReference type="HOGENOM" id="CLU_013985_18_0_1"/>
<dbReference type="SUPFAM" id="SSF55729">
    <property type="entry name" value="Acyl-CoA N-acyltransferases (Nat)"/>
    <property type="match status" value="1"/>
</dbReference>
<dbReference type="PROSITE" id="PS51186">
    <property type="entry name" value="GNAT"/>
    <property type="match status" value="1"/>
</dbReference>
<dbReference type="PANTHER" id="PTHR42919:SF8">
    <property type="entry name" value="N-ALPHA-ACETYLTRANSFERASE 50"/>
    <property type="match status" value="1"/>
</dbReference>
<proteinExistence type="predicted"/>
<keyword evidence="2" id="KW-0012">Acyltransferase</keyword>
<dbReference type="InterPro" id="IPR016181">
    <property type="entry name" value="Acyl_CoA_acyltransferase"/>
</dbReference>
<dbReference type="InterPro" id="IPR000182">
    <property type="entry name" value="GNAT_dom"/>
</dbReference>
<evidence type="ECO:0000313" key="4">
    <source>
        <dbReference type="EMBL" id="ETS78756.1"/>
    </source>
</evidence>
<dbReference type="KEGG" id="pfy:PFICI_08609"/>
<dbReference type="GO" id="GO:0016747">
    <property type="term" value="F:acyltransferase activity, transferring groups other than amino-acyl groups"/>
    <property type="evidence" value="ECO:0007669"/>
    <property type="project" value="InterPro"/>
</dbReference>
<dbReference type="STRING" id="1229662.W3X0U0"/>
<organism evidence="4 5">
    <name type="scientific">Pestalotiopsis fici (strain W106-1 / CGMCC3.15140)</name>
    <dbReference type="NCBI Taxonomy" id="1229662"/>
    <lineage>
        <taxon>Eukaryota</taxon>
        <taxon>Fungi</taxon>
        <taxon>Dikarya</taxon>
        <taxon>Ascomycota</taxon>
        <taxon>Pezizomycotina</taxon>
        <taxon>Sordariomycetes</taxon>
        <taxon>Xylariomycetidae</taxon>
        <taxon>Amphisphaeriales</taxon>
        <taxon>Sporocadaceae</taxon>
        <taxon>Pestalotiopsis</taxon>
    </lineage>
</organism>
<dbReference type="InParanoid" id="W3X0U0"/>
<protein>
    <recommendedName>
        <fullName evidence="3">N-acetyltransferase domain-containing protein</fullName>
    </recommendedName>
</protein>
<keyword evidence="1" id="KW-0808">Transferase</keyword>
<dbReference type="EMBL" id="KI912114">
    <property type="protein sequence ID" value="ETS78756.1"/>
    <property type="molecule type" value="Genomic_DNA"/>
</dbReference>
<dbReference type="OrthoDB" id="9975416at2759"/>
<evidence type="ECO:0000256" key="2">
    <source>
        <dbReference type="ARBA" id="ARBA00023315"/>
    </source>
</evidence>
<accession>W3X0U0</accession>
<gene>
    <name evidence="4" type="ORF">PFICI_08609</name>
</gene>
<dbReference type="OMA" id="EGHRAVW"/>
<dbReference type="RefSeq" id="XP_007835381.1">
    <property type="nucleotide sequence ID" value="XM_007837190.1"/>
</dbReference>
<dbReference type="InterPro" id="IPR051556">
    <property type="entry name" value="N-term/lysine_N-AcTrnsfr"/>
</dbReference>
<dbReference type="Gene3D" id="3.40.630.30">
    <property type="match status" value="1"/>
</dbReference>
<evidence type="ECO:0000256" key="1">
    <source>
        <dbReference type="ARBA" id="ARBA00022679"/>
    </source>
</evidence>
<evidence type="ECO:0000313" key="5">
    <source>
        <dbReference type="Proteomes" id="UP000030651"/>
    </source>
</evidence>
<dbReference type="CDD" id="cd04301">
    <property type="entry name" value="NAT_SF"/>
    <property type="match status" value="1"/>
</dbReference>